<accession>A0A0K9PE79</accession>
<dbReference type="InterPro" id="IPR031563">
    <property type="entry name" value="MOT1/MOT2"/>
</dbReference>
<comment type="caution">
    <text evidence="1">The sequence shown here is derived from an EMBL/GenBank/DDBJ whole genome shotgun (WGS) entry which is preliminary data.</text>
</comment>
<dbReference type="Proteomes" id="UP000036987">
    <property type="component" value="Unassembled WGS sequence"/>
</dbReference>
<gene>
    <name evidence="1" type="ORF">ZOSMA_296G00030</name>
</gene>
<dbReference type="PANTHER" id="PTHR31970">
    <property type="match status" value="1"/>
</dbReference>
<sequence>MNISWNHEKVGFVRAAIAQIPLWKSHFRYRRLQAFIRSVPIRLQAMAVSTSVRLMNMVGCWFGTMPVCDGACGLA</sequence>
<dbReference type="PANTHER" id="PTHR31970:SF9">
    <property type="entry name" value="MOLYBDATE TRANSPORTER 2"/>
    <property type="match status" value="1"/>
</dbReference>
<dbReference type="EMBL" id="LFYR01000972">
    <property type="protein sequence ID" value="KMZ66535.1"/>
    <property type="molecule type" value="Genomic_DNA"/>
</dbReference>
<name>A0A0K9PE79_ZOSMR</name>
<reference evidence="2" key="1">
    <citation type="journal article" date="2016" name="Nature">
        <title>The genome of the seagrass Zostera marina reveals angiosperm adaptation to the sea.</title>
        <authorList>
            <person name="Olsen J.L."/>
            <person name="Rouze P."/>
            <person name="Verhelst B."/>
            <person name="Lin Y.-C."/>
            <person name="Bayer T."/>
            <person name="Collen J."/>
            <person name="Dattolo E."/>
            <person name="De Paoli E."/>
            <person name="Dittami S."/>
            <person name="Maumus F."/>
            <person name="Michel G."/>
            <person name="Kersting A."/>
            <person name="Lauritano C."/>
            <person name="Lohaus R."/>
            <person name="Toepel M."/>
            <person name="Tonon T."/>
            <person name="Vanneste K."/>
            <person name="Amirebrahimi M."/>
            <person name="Brakel J."/>
            <person name="Bostroem C."/>
            <person name="Chovatia M."/>
            <person name="Grimwood J."/>
            <person name="Jenkins J.W."/>
            <person name="Jueterbock A."/>
            <person name="Mraz A."/>
            <person name="Stam W.T."/>
            <person name="Tice H."/>
            <person name="Bornberg-Bauer E."/>
            <person name="Green P.J."/>
            <person name="Pearson G.A."/>
            <person name="Procaccini G."/>
            <person name="Duarte C.M."/>
            <person name="Schmutz J."/>
            <person name="Reusch T.B.H."/>
            <person name="Van de Peer Y."/>
        </authorList>
    </citation>
    <scope>NUCLEOTIDE SEQUENCE [LARGE SCALE GENOMIC DNA]</scope>
    <source>
        <strain evidence="2">cv. Finnish</strain>
    </source>
</reference>
<proteinExistence type="predicted"/>
<protein>
    <submittedName>
        <fullName evidence="1">Uncharacterized protein</fullName>
    </submittedName>
</protein>
<dbReference type="OrthoDB" id="5402974at2759"/>
<organism evidence="1 2">
    <name type="scientific">Zostera marina</name>
    <name type="common">Eelgrass</name>
    <dbReference type="NCBI Taxonomy" id="29655"/>
    <lineage>
        <taxon>Eukaryota</taxon>
        <taxon>Viridiplantae</taxon>
        <taxon>Streptophyta</taxon>
        <taxon>Embryophyta</taxon>
        <taxon>Tracheophyta</taxon>
        <taxon>Spermatophyta</taxon>
        <taxon>Magnoliopsida</taxon>
        <taxon>Liliopsida</taxon>
        <taxon>Zosteraceae</taxon>
        <taxon>Zostera</taxon>
    </lineage>
</organism>
<keyword evidence="2" id="KW-1185">Reference proteome</keyword>
<evidence type="ECO:0000313" key="2">
    <source>
        <dbReference type="Proteomes" id="UP000036987"/>
    </source>
</evidence>
<dbReference type="STRING" id="29655.A0A0K9PE79"/>
<dbReference type="GO" id="GO:0015098">
    <property type="term" value="F:molybdate ion transmembrane transporter activity"/>
    <property type="evidence" value="ECO:0007669"/>
    <property type="project" value="InterPro"/>
</dbReference>
<evidence type="ECO:0000313" key="1">
    <source>
        <dbReference type="EMBL" id="KMZ66535.1"/>
    </source>
</evidence>
<dbReference type="AlphaFoldDB" id="A0A0K9PE79"/>